<reference evidence="2" key="1">
    <citation type="journal article" date="2020" name="G3 (Bethesda)">
        <title>High-Quality Assemblies for Three Invasive Social Wasps from the &lt;i&gt;Vespula&lt;/i&gt; Genus.</title>
        <authorList>
            <person name="Harrop T.W.R."/>
            <person name="Guhlin J."/>
            <person name="McLaughlin G.M."/>
            <person name="Permina E."/>
            <person name="Stockwell P."/>
            <person name="Gilligan J."/>
            <person name="Le Lec M.F."/>
            <person name="Gruber M.A.M."/>
            <person name="Quinn O."/>
            <person name="Lovegrove M."/>
            <person name="Duncan E.J."/>
            <person name="Remnant E.J."/>
            <person name="Van Eeckhoven J."/>
            <person name="Graham B."/>
            <person name="Knapp R.A."/>
            <person name="Langford K.W."/>
            <person name="Kronenberg Z."/>
            <person name="Press M.O."/>
            <person name="Eacker S.M."/>
            <person name="Wilson-Rankin E.E."/>
            <person name="Purcell J."/>
            <person name="Lester P.J."/>
            <person name="Dearden P.K."/>
        </authorList>
    </citation>
    <scope>NUCLEOTIDE SEQUENCE</scope>
    <source>
        <strain evidence="2">Marl-1</strain>
    </source>
</reference>
<organism evidence="2 3">
    <name type="scientific">Vespula vulgaris</name>
    <name type="common">Yellow jacket</name>
    <name type="synonym">Wasp</name>
    <dbReference type="NCBI Taxonomy" id="7454"/>
    <lineage>
        <taxon>Eukaryota</taxon>
        <taxon>Metazoa</taxon>
        <taxon>Ecdysozoa</taxon>
        <taxon>Arthropoda</taxon>
        <taxon>Hexapoda</taxon>
        <taxon>Insecta</taxon>
        <taxon>Pterygota</taxon>
        <taxon>Neoptera</taxon>
        <taxon>Endopterygota</taxon>
        <taxon>Hymenoptera</taxon>
        <taxon>Apocrita</taxon>
        <taxon>Aculeata</taxon>
        <taxon>Vespoidea</taxon>
        <taxon>Vespidae</taxon>
        <taxon>Vespinae</taxon>
        <taxon>Vespula</taxon>
    </lineage>
</organism>
<dbReference type="AlphaFoldDB" id="A0A834K6E9"/>
<feature type="chain" id="PRO_5032636859" evidence="1">
    <location>
        <begin position="23"/>
        <end position="307"/>
    </location>
</feature>
<keyword evidence="3" id="KW-1185">Reference proteome</keyword>
<evidence type="ECO:0000313" key="3">
    <source>
        <dbReference type="Proteomes" id="UP000614350"/>
    </source>
</evidence>
<sequence>MNRLKVSFLLLWSGLIVLEGLSTKELLECRANLTAAIRNDTIFLKKVHQAEYIFTGKMKELRKGQLHVRVKRAIKGALNGTLELALNDTCSLYIRRSYTGIFMARHEHGLGESRRSDKIVMHFGPVPLTLANLDRLNAAVRGVAYFRAPLTQSPCPGYNWWTLRIEFCMPPGQSHKIPSVTAFNYESPYRAHEFAIARASSEAARATERKELRAKFSRSQPLKLHLVGSARIGYLELCRDITSFKGRPALDWCRGGCCDGCATRADVIRTTKKDVSDGSHGNWRFIKPRQDADLLTVLLTALLEDTT</sequence>
<keyword evidence="1" id="KW-0732">Signal</keyword>
<evidence type="ECO:0000256" key="1">
    <source>
        <dbReference type="SAM" id="SignalP"/>
    </source>
</evidence>
<gene>
    <name evidence="2" type="ORF">HZH66_005456</name>
</gene>
<feature type="signal peptide" evidence="1">
    <location>
        <begin position="1"/>
        <end position="22"/>
    </location>
</feature>
<name>A0A834K6E9_VESVU</name>
<dbReference type="EMBL" id="JACSEA010000005">
    <property type="protein sequence ID" value="KAF7400272.1"/>
    <property type="molecule type" value="Genomic_DNA"/>
</dbReference>
<proteinExistence type="predicted"/>
<evidence type="ECO:0000313" key="2">
    <source>
        <dbReference type="EMBL" id="KAF7400272.1"/>
    </source>
</evidence>
<accession>A0A834K6E9</accession>
<protein>
    <submittedName>
        <fullName evidence="2">Uncharacterized protein</fullName>
    </submittedName>
</protein>
<comment type="caution">
    <text evidence="2">The sequence shown here is derived from an EMBL/GenBank/DDBJ whole genome shotgun (WGS) entry which is preliminary data.</text>
</comment>
<dbReference type="Proteomes" id="UP000614350">
    <property type="component" value="Unassembled WGS sequence"/>
</dbReference>